<dbReference type="Gene3D" id="1.10.3470.10">
    <property type="entry name" value="ABC transporter involved in vitamin B12 uptake, BtuC"/>
    <property type="match status" value="1"/>
</dbReference>
<dbReference type="EMBL" id="CP000304">
    <property type="protein sequence ID" value="ABP80900.1"/>
    <property type="molecule type" value="Genomic_DNA"/>
</dbReference>
<dbReference type="AlphaFoldDB" id="A4VPJ9"/>
<dbReference type="eggNOG" id="COG0609">
    <property type="taxonomic scope" value="Bacteria"/>
</dbReference>
<dbReference type="PANTHER" id="PTHR30472">
    <property type="entry name" value="FERRIC ENTEROBACTIN TRANSPORT SYSTEM PERMEASE PROTEIN"/>
    <property type="match status" value="1"/>
</dbReference>
<protein>
    <submittedName>
        <fullName evidence="9">Probable permease of ABC transporter</fullName>
    </submittedName>
</protein>
<evidence type="ECO:0000256" key="8">
    <source>
        <dbReference type="SAM" id="Phobius"/>
    </source>
</evidence>
<keyword evidence="7 8" id="KW-0472">Membrane</keyword>
<dbReference type="GO" id="GO:0005886">
    <property type="term" value="C:plasma membrane"/>
    <property type="evidence" value="ECO:0007669"/>
    <property type="project" value="UniProtKB-SubCell"/>
</dbReference>
<evidence type="ECO:0000313" key="10">
    <source>
        <dbReference type="Proteomes" id="UP000000233"/>
    </source>
</evidence>
<feature type="transmembrane region" description="Helical" evidence="8">
    <location>
        <begin position="205"/>
        <end position="228"/>
    </location>
</feature>
<evidence type="ECO:0000256" key="6">
    <source>
        <dbReference type="ARBA" id="ARBA00022989"/>
    </source>
</evidence>
<feature type="transmembrane region" description="Helical" evidence="8">
    <location>
        <begin position="248"/>
        <end position="267"/>
    </location>
</feature>
<dbReference type="FunFam" id="1.10.3470.10:FF:000001">
    <property type="entry name" value="Vitamin B12 ABC transporter permease BtuC"/>
    <property type="match status" value="1"/>
</dbReference>
<dbReference type="HOGENOM" id="CLU_013016_0_3_6"/>
<comment type="similarity">
    <text evidence="2">Belongs to the binding-protein-dependent transport system permease family. FecCD subfamily.</text>
</comment>
<keyword evidence="4" id="KW-1003">Cell membrane</keyword>
<gene>
    <name evidence="9" type="ordered locus">PST_3269</name>
</gene>
<feature type="transmembrane region" description="Helical" evidence="8">
    <location>
        <begin position="174"/>
        <end position="193"/>
    </location>
</feature>
<evidence type="ECO:0000256" key="4">
    <source>
        <dbReference type="ARBA" id="ARBA00022475"/>
    </source>
</evidence>
<feature type="transmembrane region" description="Helical" evidence="8">
    <location>
        <begin position="343"/>
        <end position="361"/>
    </location>
</feature>
<keyword evidence="3" id="KW-0813">Transport</keyword>
<feature type="transmembrane region" description="Helical" evidence="8">
    <location>
        <begin position="114"/>
        <end position="135"/>
    </location>
</feature>
<evidence type="ECO:0000256" key="1">
    <source>
        <dbReference type="ARBA" id="ARBA00004651"/>
    </source>
</evidence>
<comment type="subcellular location">
    <subcellularLocation>
        <location evidence="1">Cell membrane</location>
        <topology evidence="1">Multi-pass membrane protein</topology>
    </subcellularLocation>
</comment>
<proteinExistence type="inferred from homology"/>
<keyword evidence="10" id="KW-1185">Reference proteome</keyword>
<dbReference type="InterPro" id="IPR000522">
    <property type="entry name" value="ABC_transptr_permease_BtuC"/>
</dbReference>
<reference evidence="9 10" key="1">
    <citation type="journal article" date="2008" name="Proc. Natl. Acad. Sci. U.S.A.">
        <title>Nitrogen fixation island and rhizosphere competence traits in the genome of root-associated Pseudomonas stutzeri A1501.</title>
        <authorList>
            <person name="Yan Y."/>
            <person name="Yang J."/>
            <person name="Dou Y."/>
            <person name="Chen M."/>
            <person name="Ping S."/>
            <person name="Peng J."/>
            <person name="Lu W."/>
            <person name="Zhang W."/>
            <person name="Yao Z."/>
            <person name="Li H."/>
            <person name="Liu W."/>
            <person name="He S."/>
            <person name="Geng L."/>
            <person name="Zhang X."/>
            <person name="Yang F."/>
            <person name="Yu H."/>
            <person name="Zhan Y."/>
            <person name="Li D."/>
            <person name="Lin Z."/>
            <person name="Wang Y."/>
            <person name="Elmerich C."/>
            <person name="Lin M."/>
            <person name="Jin Q."/>
        </authorList>
    </citation>
    <scope>NUCLEOTIDE SEQUENCE [LARGE SCALE GENOMIC DNA]</scope>
    <source>
        <strain evidence="9 10">A1501</strain>
    </source>
</reference>
<feature type="transmembrane region" description="Helical" evidence="8">
    <location>
        <begin position="368"/>
        <end position="385"/>
    </location>
</feature>
<dbReference type="GO" id="GO:0033214">
    <property type="term" value="P:siderophore-iron import into cell"/>
    <property type="evidence" value="ECO:0007669"/>
    <property type="project" value="TreeGrafter"/>
</dbReference>
<dbReference type="Pfam" id="PF01032">
    <property type="entry name" value="FecCD"/>
    <property type="match status" value="1"/>
</dbReference>
<evidence type="ECO:0000256" key="2">
    <source>
        <dbReference type="ARBA" id="ARBA00007935"/>
    </source>
</evidence>
<evidence type="ECO:0000256" key="5">
    <source>
        <dbReference type="ARBA" id="ARBA00022692"/>
    </source>
</evidence>
<dbReference type="SUPFAM" id="SSF81345">
    <property type="entry name" value="ABC transporter involved in vitamin B12 uptake, BtuC"/>
    <property type="match status" value="1"/>
</dbReference>
<evidence type="ECO:0000256" key="3">
    <source>
        <dbReference type="ARBA" id="ARBA00022448"/>
    </source>
</evidence>
<dbReference type="CDD" id="cd06550">
    <property type="entry name" value="TM_ABC_iron-siderophores_like"/>
    <property type="match status" value="1"/>
</dbReference>
<organism evidence="9 10">
    <name type="scientific">Stutzerimonas stutzeri (strain A1501)</name>
    <name type="common">Pseudomonas stutzeri</name>
    <dbReference type="NCBI Taxonomy" id="379731"/>
    <lineage>
        <taxon>Bacteria</taxon>
        <taxon>Pseudomonadati</taxon>
        <taxon>Pseudomonadota</taxon>
        <taxon>Gammaproteobacteria</taxon>
        <taxon>Pseudomonadales</taxon>
        <taxon>Pseudomonadaceae</taxon>
        <taxon>Stutzerimonas</taxon>
    </lineage>
</organism>
<feature type="transmembrane region" description="Helical" evidence="8">
    <location>
        <begin position="298"/>
        <end position="323"/>
    </location>
</feature>
<name>A4VPJ9_STUS1</name>
<dbReference type="InterPro" id="IPR037294">
    <property type="entry name" value="ABC_BtuC-like"/>
</dbReference>
<evidence type="ECO:0000313" key="9">
    <source>
        <dbReference type="EMBL" id="ABP80900.1"/>
    </source>
</evidence>
<accession>A4VPJ9</accession>
<evidence type="ECO:0000256" key="7">
    <source>
        <dbReference type="ARBA" id="ARBA00023136"/>
    </source>
</evidence>
<keyword evidence="6 8" id="KW-1133">Transmembrane helix</keyword>
<dbReference type="GO" id="GO:0022857">
    <property type="term" value="F:transmembrane transporter activity"/>
    <property type="evidence" value="ECO:0007669"/>
    <property type="project" value="InterPro"/>
</dbReference>
<keyword evidence="5 8" id="KW-0812">Transmembrane</keyword>
<feature type="transmembrane region" description="Helical" evidence="8">
    <location>
        <begin position="147"/>
        <end position="168"/>
    </location>
</feature>
<sequence>MFSAMSQDYPAAFDDVQPDNLRRAGGPSSVLLFFAAHIAWQRNPMGSPIPARFLFFILGLLLLVAIWLSLALGPMSLALGDSLAAALRLVGVPIEPAGLEQAELILAQIRLPRTLLGCAVGAVLALCGVAMQGLFRNPLADPGLVGVSSGAALGAAAAIVGSTFVPALPQVWQPYVLSMFAFLGGLAVTLLVYRLGRRDGQTRVATMLLAGIALTALAGAIVGLFTYLADDTTLRSLTFWNLGSLNGASYAGLWPLLLITLAVGGWLPRRATALNALLLGESEARHLGFDVERIKRELVVCTALGVGAAVAAAGLIGFVGLVVPHLMRLLVGPDHRLLLPASALAGATLLLLADVAARLVIAPAELPIGIVTALLGAPFFLFLLLRERV</sequence>
<dbReference type="Proteomes" id="UP000000233">
    <property type="component" value="Chromosome"/>
</dbReference>
<dbReference type="PANTHER" id="PTHR30472:SF25">
    <property type="entry name" value="ABC TRANSPORTER PERMEASE PROTEIN MJ0876-RELATED"/>
    <property type="match status" value="1"/>
</dbReference>
<feature type="transmembrane region" description="Helical" evidence="8">
    <location>
        <begin position="53"/>
        <end position="73"/>
    </location>
</feature>
<dbReference type="KEGG" id="psa:PST_3269"/>
<feature type="transmembrane region" description="Helical" evidence="8">
    <location>
        <begin position="24"/>
        <end position="41"/>
    </location>
</feature>